<sequence>MAEPYEIADKVPSPRLPGEVVVREEVADLIDAIAADLLVQAKACVRAFGDFHLALSGGSTPEPLYRRLMYDPRLRQFPWKKTHLWQVDERCVAEDDAQRNWGMISEILLDHSDIPAEQAHPMPVLEPDGDTRYEAELREALEWREKGHDRLDFVLLGMGSDLHTASLFPGSVALEARAGRLVVFNEGPGVVPPRRMTMTFEMLNAARFVAVMVTGEAKREAIGRLVGGGLDRMTAPIRGIEPVGGALRWYLDRKACPEGG</sequence>
<dbReference type="InterPro" id="IPR005900">
    <property type="entry name" value="6-phosphogluconolactonase_DevB"/>
</dbReference>
<dbReference type="Gene3D" id="3.40.50.1360">
    <property type="match status" value="1"/>
</dbReference>
<dbReference type="GO" id="GO:0017057">
    <property type="term" value="F:6-phosphogluconolactonase activity"/>
    <property type="evidence" value="ECO:0007669"/>
    <property type="project" value="UniProtKB-EC"/>
</dbReference>
<accession>A0A3B1DYZ0</accession>
<name>A0A3B1DYZ0_9ZZZZ</name>
<dbReference type="AlphaFoldDB" id="A0A3B1DYZ0"/>
<keyword evidence="3" id="KW-0378">Hydrolase</keyword>
<dbReference type="GO" id="GO:0006098">
    <property type="term" value="P:pentose-phosphate shunt"/>
    <property type="evidence" value="ECO:0007669"/>
    <property type="project" value="InterPro"/>
</dbReference>
<gene>
    <name evidence="3" type="ORF">MNBD_PLANCTO03-2160</name>
</gene>
<evidence type="ECO:0000313" key="3">
    <source>
        <dbReference type="EMBL" id="VAX40850.1"/>
    </source>
</evidence>
<dbReference type="InterPro" id="IPR006148">
    <property type="entry name" value="Glc/Gal-6P_isomerase"/>
</dbReference>
<feature type="domain" description="Glucosamine/galactosamine-6-phosphate isomerase" evidence="2">
    <location>
        <begin position="27"/>
        <end position="249"/>
    </location>
</feature>
<evidence type="ECO:0000259" key="2">
    <source>
        <dbReference type="Pfam" id="PF01182"/>
    </source>
</evidence>
<dbReference type="PANTHER" id="PTHR11054:SF0">
    <property type="entry name" value="6-PHOSPHOGLUCONOLACTONASE"/>
    <property type="match status" value="1"/>
</dbReference>
<dbReference type="Pfam" id="PF01182">
    <property type="entry name" value="Glucosamine_iso"/>
    <property type="match status" value="1"/>
</dbReference>
<dbReference type="GO" id="GO:0005975">
    <property type="term" value="P:carbohydrate metabolic process"/>
    <property type="evidence" value="ECO:0007669"/>
    <property type="project" value="InterPro"/>
</dbReference>
<dbReference type="EC" id="3.1.1.31" evidence="3"/>
<dbReference type="CDD" id="cd01400">
    <property type="entry name" value="6PGL"/>
    <property type="match status" value="1"/>
</dbReference>
<organism evidence="3">
    <name type="scientific">hydrothermal vent metagenome</name>
    <dbReference type="NCBI Taxonomy" id="652676"/>
    <lineage>
        <taxon>unclassified sequences</taxon>
        <taxon>metagenomes</taxon>
        <taxon>ecological metagenomes</taxon>
    </lineage>
</organism>
<comment type="similarity">
    <text evidence="1">Belongs to the glucosamine/galactosamine-6-phosphate isomerase family. 6-phosphogluconolactonase subfamily.</text>
</comment>
<evidence type="ECO:0000256" key="1">
    <source>
        <dbReference type="ARBA" id="ARBA00010662"/>
    </source>
</evidence>
<dbReference type="InterPro" id="IPR037171">
    <property type="entry name" value="NagB/RpiA_transferase-like"/>
</dbReference>
<proteinExistence type="inferred from homology"/>
<dbReference type="InterPro" id="IPR039104">
    <property type="entry name" value="6PGL"/>
</dbReference>
<dbReference type="PANTHER" id="PTHR11054">
    <property type="entry name" value="6-PHOSPHOGLUCONOLACTONASE"/>
    <property type="match status" value="1"/>
</dbReference>
<dbReference type="EMBL" id="UOGK01000455">
    <property type="protein sequence ID" value="VAX40850.1"/>
    <property type="molecule type" value="Genomic_DNA"/>
</dbReference>
<dbReference type="SUPFAM" id="SSF100950">
    <property type="entry name" value="NagB/RpiA/CoA transferase-like"/>
    <property type="match status" value="1"/>
</dbReference>
<reference evidence="3" key="1">
    <citation type="submission" date="2018-06" db="EMBL/GenBank/DDBJ databases">
        <authorList>
            <person name="Zhirakovskaya E."/>
        </authorList>
    </citation>
    <scope>NUCLEOTIDE SEQUENCE</scope>
</reference>
<dbReference type="NCBIfam" id="TIGR01198">
    <property type="entry name" value="pgl"/>
    <property type="match status" value="1"/>
</dbReference>
<protein>
    <submittedName>
        <fullName evidence="3">6-phosphogluconolactonase, eukaryotic type</fullName>
        <ecNumber evidence="3">3.1.1.31</ecNumber>
    </submittedName>
</protein>